<keyword evidence="2" id="KW-1185">Reference proteome</keyword>
<accession>A0ACB9ZTK0</accession>
<name>A0ACB9ZTK0_CATRO</name>
<proteinExistence type="predicted"/>
<sequence length="97" mass="10705">MEESKEASLEGFVASKSKGGSFFGPYRQRVQHTADDRSREVETNDEQIESHSSLRGAPILYHKSTLKGEGLSASYNQAKNSSTTDRGQSHSLLKEQS</sequence>
<dbReference type="Proteomes" id="UP001060085">
    <property type="component" value="Linkage Group LG08"/>
</dbReference>
<reference evidence="2" key="1">
    <citation type="journal article" date="2023" name="Nat. Plants">
        <title>Single-cell RNA sequencing provides a high-resolution roadmap for understanding the multicellular compartmentation of specialized metabolism.</title>
        <authorList>
            <person name="Sun S."/>
            <person name="Shen X."/>
            <person name="Li Y."/>
            <person name="Li Y."/>
            <person name="Wang S."/>
            <person name="Li R."/>
            <person name="Zhang H."/>
            <person name="Shen G."/>
            <person name="Guo B."/>
            <person name="Wei J."/>
            <person name="Xu J."/>
            <person name="St-Pierre B."/>
            <person name="Chen S."/>
            <person name="Sun C."/>
        </authorList>
    </citation>
    <scope>NUCLEOTIDE SEQUENCE [LARGE SCALE GENOMIC DNA]</scope>
</reference>
<evidence type="ECO:0000313" key="2">
    <source>
        <dbReference type="Proteomes" id="UP001060085"/>
    </source>
</evidence>
<dbReference type="EMBL" id="CM044708">
    <property type="protein sequence ID" value="KAI5650414.1"/>
    <property type="molecule type" value="Genomic_DNA"/>
</dbReference>
<organism evidence="1 2">
    <name type="scientific">Catharanthus roseus</name>
    <name type="common">Madagascar periwinkle</name>
    <name type="synonym">Vinca rosea</name>
    <dbReference type="NCBI Taxonomy" id="4058"/>
    <lineage>
        <taxon>Eukaryota</taxon>
        <taxon>Viridiplantae</taxon>
        <taxon>Streptophyta</taxon>
        <taxon>Embryophyta</taxon>
        <taxon>Tracheophyta</taxon>
        <taxon>Spermatophyta</taxon>
        <taxon>Magnoliopsida</taxon>
        <taxon>eudicotyledons</taxon>
        <taxon>Gunneridae</taxon>
        <taxon>Pentapetalae</taxon>
        <taxon>asterids</taxon>
        <taxon>lamiids</taxon>
        <taxon>Gentianales</taxon>
        <taxon>Apocynaceae</taxon>
        <taxon>Rauvolfioideae</taxon>
        <taxon>Vinceae</taxon>
        <taxon>Catharanthinae</taxon>
        <taxon>Catharanthus</taxon>
    </lineage>
</organism>
<comment type="caution">
    <text evidence="1">The sequence shown here is derived from an EMBL/GenBank/DDBJ whole genome shotgun (WGS) entry which is preliminary data.</text>
</comment>
<gene>
    <name evidence="1" type="ORF">M9H77_36419</name>
</gene>
<protein>
    <submittedName>
        <fullName evidence="1">Uncharacterized protein</fullName>
    </submittedName>
</protein>
<evidence type="ECO:0000313" key="1">
    <source>
        <dbReference type="EMBL" id="KAI5650414.1"/>
    </source>
</evidence>